<accession>A0A4P7NBQ7</accession>
<sequence length="595" mass="63042">MVLSWQFWATAALALSPFVAGAGEQSIQGRNETTEIEAGVLLHCKHKEGYLCFDHCFDGGQGSCAAYFESKGVPPRTIISTVTTRSLLTDTITVTKTSTATETSTMTKTSTVQSIVWATDTVTESFTATKTATETATATETVRQTTRLTTTATTTSLSTVVTTFPPMTVTMTLSGTTVFSTISASTMTRVETVEVIQTITLAPETLILATTTPSPVTACPAPTAAALGAPRSSSFRLKWGCEPGYVCSPPKPEGCNAWGSCPPKDYVCEPQYCRPAPPPQIAPETSSNETGWVPPNPFYFNLDPTKFGLTGSIFEKYEIIQVVEGRTTTVTTGDWTPHASVAQATAAPGNPGLHMYKPRKRGDKPIGPRKILSWKNLRNVMKHAKRLYRRQNGARIPERMSICYTPCNAAFIAAQDIGLVPRLCVEGSSYQDDVNGCWECLDLWRNETQTGNVREYVGDQFEEYLAYCDVNDGTVPPSGPQSIVSTEPGLTSASQGGAVTSGAPIPISSTLASASDLTSDSSSATTLPSITGPGPTPTGSSPPSTTATPRTTPSVPVVSTTPSPPTMTTAGAVFLRSSPANALLLTLLAVIVGQL</sequence>
<dbReference type="AlphaFoldDB" id="A0A4P7NBQ7"/>
<evidence type="ECO:0000256" key="1">
    <source>
        <dbReference type="SAM" id="MobiDB-lite"/>
    </source>
</evidence>
<dbReference type="PANTHER" id="PTHR38122:SF1">
    <property type="entry name" value="GLYCOPROTEIN X"/>
    <property type="match status" value="1"/>
</dbReference>
<keyword evidence="2" id="KW-0732">Signal</keyword>
<proteinExistence type="predicted"/>
<dbReference type="EMBL" id="CP034206">
    <property type="protein sequence ID" value="QBZ58901.1"/>
    <property type="molecule type" value="Genomic_DNA"/>
</dbReference>
<evidence type="ECO:0000313" key="4">
    <source>
        <dbReference type="Proteomes" id="UP000294847"/>
    </source>
</evidence>
<feature type="compositionally biased region" description="Polar residues" evidence="1">
    <location>
        <begin position="480"/>
        <end position="498"/>
    </location>
</feature>
<feature type="chain" id="PRO_5043343997" evidence="2">
    <location>
        <begin position="22"/>
        <end position="595"/>
    </location>
</feature>
<organism evidence="3 4">
    <name type="scientific">Pyricularia oryzae</name>
    <name type="common">Rice blast fungus</name>
    <name type="synonym">Magnaporthe oryzae</name>
    <dbReference type="NCBI Taxonomy" id="318829"/>
    <lineage>
        <taxon>Eukaryota</taxon>
        <taxon>Fungi</taxon>
        <taxon>Dikarya</taxon>
        <taxon>Ascomycota</taxon>
        <taxon>Pezizomycotina</taxon>
        <taxon>Sordariomycetes</taxon>
        <taxon>Sordariomycetidae</taxon>
        <taxon>Magnaporthales</taxon>
        <taxon>Pyriculariaceae</taxon>
        <taxon>Pyricularia</taxon>
    </lineage>
</organism>
<feature type="region of interest" description="Disordered" evidence="1">
    <location>
        <begin position="477"/>
        <end position="498"/>
    </location>
</feature>
<dbReference type="PANTHER" id="PTHR38122">
    <property type="entry name" value="GLYCOPROTEIN X"/>
    <property type="match status" value="1"/>
</dbReference>
<gene>
    <name evidence="3" type="ORF">PoMZ_03859</name>
</gene>
<protein>
    <submittedName>
        <fullName evidence="3">Uncharacterized protein</fullName>
    </submittedName>
</protein>
<evidence type="ECO:0000256" key="2">
    <source>
        <dbReference type="SAM" id="SignalP"/>
    </source>
</evidence>
<reference evidence="3 4" key="1">
    <citation type="journal article" date="2019" name="Mol. Biol. Evol.">
        <title>Blast fungal genomes show frequent chromosomal changes, gene gains and losses, and effector gene turnover.</title>
        <authorList>
            <person name="Gomez Luciano L.B."/>
            <person name="Jason Tsai I."/>
            <person name="Chuma I."/>
            <person name="Tosa Y."/>
            <person name="Chen Y.H."/>
            <person name="Li J.Y."/>
            <person name="Li M.Y."/>
            <person name="Jade Lu M.Y."/>
            <person name="Nakayashiki H."/>
            <person name="Li W.H."/>
        </authorList>
    </citation>
    <scope>NUCLEOTIDE SEQUENCE [LARGE SCALE GENOMIC DNA]</scope>
    <source>
        <strain evidence="3">MZ5-1-6</strain>
    </source>
</reference>
<feature type="signal peptide" evidence="2">
    <location>
        <begin position="1"/>
        <end position="21"/>
    </location>
</feature>
<dbReference type="Proteomes" id="UP000294847">
    <property type="component" value="Chromosome 3"/>
</dbReference>
<feature type="region of interest" description="Disordered" evidence="1">
    <location>
        <begin position="512"/>
        <end position="564"/>
    </location>
</feature>
<name>A0A4P7NBQ7_PYROR</name>
<evidence type="ECO:0000313" key="3">
    <source>
        <dbReference type="EMBL" id="QBZ58901.1"/>
    </source>
</evidence>